<organism evidence="2 3">
    <name type="scientific">Microlunatus parietis</name>
    <dbReference type="NCBI Taxonomy" id="682979"/>
    <lineage>
        <taxon>Bacteria</taxon>
        <taxon>Bacillati</taxon>
        <taxon>Actinomycetota</taxon>
        <taxon>Actinomycetes</taxon>
        <taxon>Propionibacteriales</taxon>
        <taxon>Propionibacteriaceae</taxon>
        <taxon>Microlunatus</taxon>
    </lineage>
</organism>
<dbReference type="RefSeq" id="WP_179755422.1">
    <property type="nucleotide sequence ID" value="NZ_JACCBU010000001.1"/>
</dbReference>
<dbReference type="InterPro" id="IPR018247">
    <property type="entry name" value="EF_Hand_1_Ca_BS"/>
</dbReference>
<dbReference type="EMBL" id="JACCBU010000001">
    <property type="protein sequence ID" value="NYE73717.1"/>
    <property type="molecule type" value="Genomic_DNA"/>
</dbReference>
<comment type="caution">
    <text evidence="2">The sequence shown here is derived from an EMBL/GenBank/DDBJ whole genome shotgun (WGS) entry which is preliminary data.</text>
</comment>
<sequence>MSSVTRDPDGSGLLTSPEVADLLTAAVAHGGGRLVSWQLDHVDANPRRSTTATYTATVDWPFGRRTELLGASARAGGRSTSDENAVIFADGEREVAVWLYPRDPELPGLVRAAFADDVAELLTVHQVLSAPVLPGQVELEMIGYRPRRRAVLRATVTTAAGPETFFIKVLRERLFEPTVRRHQLLLAAGVPAPPIAAVTPDFLLVLRQLPGRPLAQAIFDPEPPCTAEQLIGVLDAMPVEVAALSRRNPWSDAVEQYATMVAAALPSLRPRLDWLTEQIRTGLAGIPLGTEPTHGDFHEGQLFVSATGVSGILDIDTIGPGRRADDLACLLAHLSSVQRMNAEQAARVSRLIRDWVPVFDTRVDPVELRLRAAAVAISLATGPYRGQEPAWEHETTMIIDAAERLIRSIG</sequence>
<dbReference type="AlphaFoldDB" id="A0A7Y9IBM9"/>
<feature type="domain" description="Aminoglycoside phosphotransferase" evidence="1">
    <location>
        <begin position="176"/>
        <end position="340"/>
    </location>
</feature>
<dbReference type="Gene3D" id="3.90.1200.10">
    <property type="match status" value="1"/>
</dbReference>
<reference evidence="2 3" key="1">
    <citation type="submission" date="2020-07" db="EMBL/GenBank/DDBJ databases">
        <title>Sequencing the genomes of 1000 actinobacteria strains.</title>
        <authorList>
            <person name="Klenk H.-P."/>
        </authorList>
    </citation>
    <scope>NUCLEOTIDE SEQUENCE [LARGE SCALE GENOMIC DNA]</scope>
    <source>
        <strain evidence="2 3">DSM 22083</strain>
    </source>
</reference>
<evidence type="ECO:0000259" key="1">
    <source>
        <dbReference type="Pfam" id="PF01636"/>
    </source>
</evidence>
<dbReference type="Proteomes" id="UP000569914">
    <property type="component" value="Unassembled WGS sequence"/>
</dbReference>
<dbReference type="PROSITE" id="PS00018">
    <property type="entry name" value="EF_HAND_1"/>
    <property type="match status" value="1"/>
</dbReference>
<dbReference type="Pfam" id="PF01636">
    <property type="entry name" value="APH"/>
    <property type="match status" value="1"/>
</dbReference>
<gene>
    <name evidence="2" type="ORF">BKA15_005046</name>
</gene>
<evidence type="ECO:0000313" key="2">
    <source>
        <dbReference type="EMBL" id="NYE73717.1"/>
    </source>
</evidence>
<proteinExistence type="predicted"/>
<accession>A0A7Y9IBM9</accession>
<evidence type="ECO:0000313" key="3">
    <source>
        <dbReference type="Proteomes" id="UP000569914"/>
    </source>
</evidence>
<dbReference type="SUPFAM" id="SSF56112">
    <property type="entry name" value="Protein kinase-like (PK-like)"/>
    <property type="match status" value="1"/>
</dbReference>
<name>A0A7Y9IBM9_9ACTN</name>
<dbReference type="InterPro" id="IPR011009">
    <property type="entry name" value="Kinase-like_dom_sf"/>
</dbReference>
<keyword evidence="3" id="KW-1185">Reference proteome</keyword>
<protein>
    <recommendedName>
        <fullName evidence="1">Aminoglycoside phosphotransferase domain-containing protein</fullName>
    </recommendedName>
</protein>
<dbReference type="InterPro" id="IPR002575">
    <property type="entry name" value="Aminoglycoside_PTrfase"/>
</dbReference>